<comment type="caution">
    <text evidence="1">The sequence shown here is derived from an EMBL/GenBank/DDBJ whole genome shotgun (WGS) entry which is preliminary data.</text>
</comment>
<name>A0ABY2MVW7_9LEPT</name>
<evidence type="ECO:0000313" key="2">
    <source>
        <dbReference type="Proteomes" id="UP000297422"/>
    </source>
</evidence>
<feature type="non-terminal residue" evidence="1">
    <location>
        <position position="1"/>
    </location>
</feature>
<keyword evidence="2" id="KW-1185">Reference proteome</keyword>
<proteinExistence type="predicted"/>
<gene>
    <name evidence="1" type="ORF">EHQ90_20610</name>
</gene>
<evidence type="ECO:0000313" key="1">
    <source>
        <dbReference type="EMBL" id="TGM09666.1"/>
    </source>
</evidence>
<sequence>TASAGFYSLIQNAKVSEIDPYAFLSDLFKSWEREPRTLLYEDLPQNGRHVVR</sequence>
<dbReference type="Proteomes" id="UP000297422">
    <property type="component" value="Unassembled WGS sequence"/>
</dbReference>
<reference evidence="2" key="1">
    <citation type="journal article" date="2019" name="PLoS Negl. Trop. Dis.">
        <title>Revisiting the worldwide diversity of Leptospira species in the environment.</title>
        <authorList>
            <person name="Vincent A.T."/>
            <person name="Schiettekatte O."/>
            <person name="Bourhy P."/>
            <person name="Veyrier F.J."/>
            <person name="Picardeau M."/>
        </authorList>
    </citation>
    <scope>NUCLEOTIDE SEQUENCE [LARGE SCALE GENOMIC DNA]</scope>
    <source>
        <strain evidence="2">201702407</strain>
    </source>
</reference>
<organism evidence="1 2">
    <name type="scientific">Leptospira stimsonii</name>
    <dbReference type="NCBI Taxonomy" id="2202203"/>
    <lineage>
        <taxon>Bacteria</taxon>
        <taxon>Pseudomonadati</taxon>
        <taxon>Spirochaetota</taxon>
        <taxon>Spirochaetia</taxon>
        <taxon>Leptospirales</taxon>
        <taxon>Leptospiraceae</taxon>
        <taxon>Leptospira</taxon>
    </lineage>
</organism>
<protein>
    <submittedName>
        <fullName evidence="1">Transposase domain-containing protein</fullName>
    </submittedName>
</protein>
<accession>A0ABY2MVW7</accession>
<dbReference type="EMBL" id="RQGT01000129">
    <property type="protein sequence ID" value="TGM09666.1"/>
    <property type="molecule type" value="Genomic_DNA"/>
</dbReference>